<reference evidence="5 6" key="1">
    <citation type="submission" date="2023-06" db="EMBL/GenBank/DDBJ databases">
        <title>Cellulomonas sp. MW4 Whole genome sequence.</title>
        <authorList>
            <person name="Park S."/>
        </authorList>
    </citation>
    <scope>NUCLEOTIDE SEQUENCE [LARGE SCALE GENOMIC DNA]</scope>
    <source>
        <strain evidence="5 6">MW4</strain>
    </source>
</reference>
<keyword evidence="6" id="KW-1185">Reference proteome</keyword>
<dbReference type="PANTHER" id="PTHR43464">
    <property type="entry name" value="METHYLTRANSFERASE"/>
    <property type="match status" value="1"/>
</dbReference>
<gene>
    <name evidence="5" type="ORF">QRT04_04965</name>
</gene>
<dbReference type="InterPro" id="IPR041698">
    <property type="entry name" value="Methyltransf_25"/>
</dbReference>
<evidence type="ECO:0000313" key="5">
    <source>
        <dbReference type="EMBL" id="MDM7854276.1"/>
    </source>
</evidence>
<keyword evidence="2 5" id="KW-0808">Transferase</keyword>
<sequence>MAETPFDDPVVAALYDPLDDDRSDLDAYVAIVEELGARSVLDVGCGTGSLALMLAARGLDVVGVDPAGAMLDVARAKPGADAVTWWHGDAETLPPLQADVATMTGNVAQVFLTDDAWLRTLRGIRGALRPGGWLVFESREPSARAWERWDRASTWSSTEVAGVGTVESWVEVVAVDGPLVTYRDTMLLPDGQRIDSDDTLRFRTRAELVASLADAGFTVAEVRDAPDRPGLELVLIAGRD</sequence>
<dbReference type="Gene3D" id="3.40.50.150">
    <property type="entry name" value="Vaccinia Virus protein VP39"/>
    <property type="match status" value="1"/>
</dbReference>
<dbReference type="Proteomes" id="UP001529338">
    <property type="component" value="Unassembled WGS sequence"/>
</dbReference>
<accession>A0ABT7SDK2</accession>
<dbReference type="GO" id="GO:0008168">
    <property type="term" value="F:methyltransferase activity"/>
    <property type="evidence" value="ECO:0007669"/>
    <property type="project" value="UniProtKB-KW"/>
</dbReference>
<protein>
    <submittedName>
        <fullName evidence="5">Class I SAM-dependent methyltransferase</fullName>
        <ecNumber evidence="5">2.1.-.-</ecNumber>
    </submittedName>
</protein>
<dbReference type="GO" id="GO:0032259">
    <property type="term" value="P:methylation"/>
    <property type="evidence" value="ECO:0007669"/>
    <property type="project" value="UniProtKB-KW"/>
</dbReference>
<name>A0ABT7SDK2_9CELL</name>
<comment type="caution">
    <text evidence="5">The sequence shown here is derived from an EMBL/GenBank/DDBJ whole genome shotgun (WGS) entry which is preliminary data.</text>
</comment>
<dbReference type="PANTHER" id="PTHR43464:SF19">
    <property type="entry name" value="UBIQUINONE BIOSYNTHESIS O-METHYLTRANSFERASE, MITOCHONDRIAL"/>
    <property type="match status" value="1"/>
</dbReference>
<evidence type="ECO:0000259" key="4">
    <source>
        <dbReference type="Pfam" id="PF13649"/>
    </source>
</evidence>
<dbReference type="InterPro" id="IPR029063">
    <property type="entry name" value="SAM-dependent_MTases_sf"/>
</dbReference>
<proteinExistence type="predicted"/>
<keyword evidence="1 5" id="KW-0489">Methyltransferase</keyword>
<dbReference type="EMBL" id="JAUCGQ010000001">
    <property type="protein sequence ID" value="MDM7854276.1"/>
    <property type="molecule type" value="Genomic_DNA"/>
</dbReference>
<feature type="domain" description="Methyltransferase" evidence="4">
    <location>
        <begin position="40"/>
        <end position="132"/>
    </location>
</feature>
<dbReference type="RefSeq" id="WP_289453969.1">
    <property type="nucleotide sequence ID" value="NZ_JAUCGQ010000001.1"/>
</dbReference>
<evidence type="ECO:0000256" key="3">
    <source>
        <dbReference type="ARBA" id="ARBA00022691"/>
    </source>
</evidence>
<evidence type="ECO:0000256" key="1">
    <source>
        <dbReference type="ARBA" id="ARBA00022603"/>
    </source>
</evidence>
<evidence type="ECO:0000313" key="6">
    <source>
        <dbReference type="Proteomes" id="UP001529338"/>
    </source>
</evidence>
<keyword evidence="3" id="KW-0949">S-adenosyl-L-methionine</keyword>
<dbReference type="Pfam" id="PF13649">
    <property type="entry name" value="Methyltransf_25"/>
    <property type="match status" value="1"/>
</dbReference>
<evidence type="ECO:0000256" key="2">
    <source>
        <dbReference type="ARBA" id="ARBA00022679"/>
    </source>
</evidence>
<organism evidence="5 6">
    <name type="scientific">Cellulomonas alba</name>
    <dbReference type="NCBI Taxonomy" id="3053467"/>
    <lineage>
        <taxon>Bacteria</taxon>
        <taxon>Bacillati</taxon>
        <taxon>Actinomycetota</taxon>
        <taxon>Actinomycetes</taxon>
        <taxon>Micrococcales</taxon>
        <taxon>Cellulomonadaceae</taxon>
        <taxon>Cellulomonas</taxon>
    </lineage>
</organism>
<dbReference type="EC" id="2.1.-.-" evidence="5"/>
<dbReference type="SUPFAM" id="SSF53335">
    <property type="entry name" value="S-adenosyl-L-methionine-dependent methyltransferases"/>
    <property type="match status" value="1"/>
</dbReference>
<dbReference type="CDD" id="cd02440">
    <property type="entry name" value="AdoMet_MTases"/>
    <property type="match status" value="1"/>
</dbReference>